<accession>A0A915KIH1</accession>
<dbReference type="Proteomes" id="UP000887565">
    <property type="component" value="Unplaced"/>
</dbReference>
<dbReference type="AlphaFoldDB" id="A0A915KIH1"/>
<reference evidence="2" key="1">
    <citation type="submission" date="2022-11" db="UniProtKB">
        <authorList>
            <consortium name="WormBaseParasite"/>
        </authorList>
    </citation>
    <scope>IDENTIFICATION</scope>
</reference>
<organism evidence="1 2">
    <name type="scientific">Romanomermis culicivorax</name>
    <name type="common">Nematode worm</name>
    <dbReference type="NCBI Taxonomy" id="13658"/>
    <lineage>
        <taxon>Eukaryota</taxon>
        <taxon>Metazoa</taxon>
        <taxon>Ecdysozoa</taxon>
        <taxon>Nematoda</taxon>
        <taxon>Enoplea</taxon>
        <taxon>Dorylaimia</taxon>
        <taxon>Mermithida</taxon>
        <taxon>Mermithoidea</taxon>
        <taxon>Mermithidae</taxon>
        <taxon>Romanomermis</taxon>
    </lineage>
</organism>
<dbReference type="WBParaSite" id="nRc.2.0.1.t38200-RA">
    <property type="protein sequence ID" value="nRc.2.0.1.t38200-RA"/>
    <property type="gene ID" value="nRc.2.0.1.g38200"/>
</dbReference>
<evidence type="ECO:0000313" key="1">
    <source>
        <dbReference type="Proteomes" id="UP000887565"/>
    </source>
</evidence>
<sequence>MFVYLVGVVSYCQCSLEIVCKNWENILNIAAEMEMEHGDCPKRHNTLNALERRPLATAILCHPKGEMQPCQKENYAPL</sequence>
<proteinExistence type="predicted"/>
<name>A0A915KIH1_ROMCU</name>
<evidence type="ECO:0000313" key="2">
    <source>
        <dbReference type="WBParaSite" id="nRc.2.0.1.t38200-RA"/>
    </source>
</evidence>
<keyword evidence="1" id="KW-1185">Reference proteome</keyword>
<protein>
    <submittedName>
        <fullName evidence="2">Uncharacterized protein</fullName>
    </submittedName>
</protein>